<name>A0A2R5EMZ7_9BACL</name>
<dbReference type="Gene3D" id="3.40.50.2300">
    <property type="match status" value="1"/>
</dbReference>
<evidence type="ECO:0008006" key="9">
    <source>
        <dbReference type="Google" id="ProtNLM"/>
    </source>
</evidence>
<dbReference type="EMBL" id="BDQX01000130">
    <property type="protein sequence ID" value="GBG08040.1"/>
    <property type="molecule type" value="Genomic_DNA"/>
</dbReference>
<evidence type="ECO:0000256" key="4">
    <source>
        <dbReference type="PROSITE-ProRule" id="PRU00169"/>
    </source>
</evidence>
<dbReference type="SMART" id="SM00448">
    <property type="entry name" value="REC"/>
    <property type="match status" value="1"/>
</dbReference>
<dbReference type="SUPFAM" id="SSF46689">
    <property type="entry name" value="Homeodomain-like"/>
    <property type="match status" value="1"/>
</dbReference>
<evidence type="ECO:0000256" key="2">
    <source>
        <dbReference type="ARBA" id="ARBA00023125"/>
    </source>
</evidence>
<dbReference type="PROSITE" id="PS00041">
    <property type="entry name" value="HTH_ARAC_FAMILY_1"/>
    <property type="match status" value="1"/>
</dbReference>
<dbReference type="InterPro" id="IPR001789">
    <property type="entry name" value="Sig_transdc_resp-reg_receiver"/>
</dbReference>
<dbReference type="PROSITE" id="PS01124">
    <property type="entry name" value="HTH_ARAC_FAMILY_2"/>
    <property type="match status" value="1"/>
</dbReference>
<accession>A0A2R5EMZ7</accession>
<evidence type="ECO:0000256" key="1">
    <source>
        <dbReference type="ARBA" id="ARBA00023015"/>
    </source>
</evidence>
<dbReference type="InterPro" id="IPR018062">
    <property type="entry name" value="HTH_AraC-typ_CS"/>
</dbReference>
<evidence type="ECO:0000313" key="7">
    <source>
        <dbReference type="EMBL" id="GBG08040.1"/>
    </source>
</evidence>
<dbReference type="Pfam" id="PF12833">
    <property type="entry name" value="HTH_18"/>
    <property type="match status" value="1"/>
</dbReference>
<evidence type="ECO:0000259" key="5">
    <source>
        <dbReference type="PROSITE" id="PS01124"/>
    </source>
</evidence>
<keyword evidence="4" id="KW-0597">Phosphoprotein</keyword>
<evidence type="ECO:0000256" key="3">
    <source>
        <dbReference type="ARBA" id="ARBA00023163"/>
    </source>
</evidence>
<dbReference type="InterPro" id="IPR009057">
    <property type="entry name" value="Homeodomain-like_sf"/>
</dbReference>
<evidence type="ECO:0000259" key="6">
    <source>
        <dbReference type="PROSITE" id="PS50110"/>
    </source>
</evidence>
<dbReference type="SUPFAM" id="SSF52172">
    <property type="entry name" value="CheY-like"/>
    <property type="match status" value="1"/>
</dbReference>
<keyword evidence="3" id="KW-0804">Transcription</keyword>
<dbReference type="PANTHER" id="PTHR43280">
    <property type="entry name" value="ARAC-FAMILY TRANSCRIPTIONAL REGULATOR"/>
    <property type="match status" value="1"/>
</dbReference>
<organism evidence="7 8">
    <name type="scientific">Paenibacillus agaridevorans</name>
    <dbReference type="NCBI Taxonomy" id="171404"/>
    <lineage>
        <taxon>Bacteria</taxon>
        <taxon>Bacillati</taxon>
        <taxon>Bacillota</taxon>
        <taxon>Bacilli</taxon>
        <taxon>Bacillales</taxon>
        <taxon>Paenibacillaceae</taxon>
        <taxon>Paenibacillus</taxon>
    </lineage>
</organism>
<reference evidence="7 8" key="1">
    <citation type="submission" date="2017-08" db="EMBL/GenBank/DDBJ databases">
        <title>Substantial Increase in Enzyme Production by Combined Drug-Resistance Mutations in Paenibacillus agaridevorans.</title>
        <authorList>
            <person name="Tanaka Y."/>
            <person name="Funane K."/>
            <person name="Hosaka T."/>
            <person name="Shiwa Y."/>
            <person name="Fujita N."/>
            <person name="Miyazaki T."/>
            <person name="Yoshikawa H."/>
            <person name="Murakami K."/>
            <person name="Kasahara K."/>
            <person name="Inaoka T."/>
            <person name="Hiraga Y."/>
            <person name="Ochi K."/>
        </authorList>
    </citation>
    <scope>NUCLEOTIDE SEQUENCE [LARGE SCALE GENOMIC DNA]</scope>
    <source>
        <strain evidence="7 8">T-3040</strain>
    </source>
</reference>
<dbReference type="AlphaFoldDB" id="A0A2R5EMZ7"/>
<proteinExistence type="predicted"/>
<dbReference type="PROSITE" id="PS50110">
    <property type="entry name" value="RESPONSE_REGULATORY"/>
    <property type="match status" value="1"/>
</dbReference>
<sequence length="503" mass="57227">MLLVDDEHWILKDMEQIIDWEEAGFRLAGKANDAVAAESILRRQRIDVLVSDIRMPGKSGLDLLRFANRASPDTLVVFMSAYGEFAYAKQALEQGCFSYLLKPVNEAELLDTLDRCKRRLAERERERSGRQVAEQAMLFLEGIGKDLPIVRLLEGLVDFRPAFAPQSRVMFACVKAYGPLGLEGLAPLDELLEGEGISFYRSRVSSSKWCYMMELAVQLEADSAVRLYRAIRRLVKAKRWDVGLSAVCDTSSRSGNVYHQAAMMADTSILAGRKGVHRYKSDVNGAVTGIRERIAKAAKPEQLKAILIDVHEGIKAGRIHLSGLAELYNSFMAAIDHLTSRLQPELTDSAYTQDMLLHCGNPQELLEEMAEQLEDRRQRQNGEPNAQLIVEDVVREVDLMYAHRISLKELARKHYISPNYLSHLFKQEKGQSFIHYLIRRRLEAAQALLEQDISLYEVARMVGYDDYAHFSKLFKKHLGQSPYDCKQHKKRQKEITEGYMGKN</sequence>
<dbReference type="PANTHER" id="PTHR43280:SF2">
    <property type="entry name" value="HTH-TYPE TRANSCRIPTIONAL REGULATOR EXSA"/>
    <property type="match status" value="1"/>
</dbReference>
<keyword evidence="1" id="KW-0805">Transcription regulation</keyword>
<dbReference type="InterPro" id="IPR011006">
    <property type="entry name" value="CheY-like_superfamily"/>
</dbReference>
<dbReference type="GO" id="GO:0000160">
    <property type="term" value="P:phosphorelay signal transduction system"/>
    <property type="evidence" value="ECO:0007669"/>
    <property type="project" value="InterPro"/>
</dbReference>
<dbReference type="GO" id="GO:0003700">
    <property type="term" value="F:DNA-binding transcription factor activity"/>
    <property type="evidence" value="ECO:0007669"/>
    <property type="project" value="InterPro"/>
</dbReference>
<comment type="caution">
    <text evidence="7">The sequence shown here is derived from an EMBL/GenBank/DDBJ whole genome shotgun (WGS) entry which is preliminary data.</text>
</comment>
<dbReference type="Pfam" id="PF00072">
    <property type="entry name" value="Response_reg"/>
    <property type="match status" value="1"/>
</dbReference>
<gene>
    <name evidence="7" type="ORF">PAT3040_02607</name>
</gene>
<dbReference type="SMART" id="SM00342">
    <property type="entry name" value="HTH_ARAC"/>
    <property type="match status" value="1"/>
</dbReference>
<dbReference type="Proteomes" id="UP000245202">
    <property type="component" value="Unassembled WGS sequence"/>
</dbReference>
<evidence type="ECO:0000313" key="8">
    <source>
        <dbReference type="Proteomes" id="UP000245202"/>
    </source>
</evidence>
<keyword evidence="2" id="KW-0238">DNA-binding</keyword>
<protein>
    <recommendedName>
        <fullName evidence="9">DNA-binding response regulator</fullName>
    </recommendedName>
</protein>
<feature type="domain" description="Response regulatory" evidence="6">
    <location>
        <begin position="1"/>
        <end position="117"/>
    </location>
</feature>
<feature type="domain" description="HTH araC/xylS-type" evidence="5">
    <location>
        <begin position="391"/>
        <end position="488"/>
    </location>
</feature>
<dbReference type="GO" id="GO:0043565">
    <property type="term" value="F:sequence-specific DNA binding"/>
    <property type="evidence" value="ECO:0007669"/>
    <property type="project" value="InterPro"/>
</dbReference>
<feature type="modified residue" description="4-aspartylphosphate" evidence="4">
    <location>
        <position position="52"/>
    </location>
</feature>
<dbReference type="InterPro" id="IPR018060">
    <property type="entry name" value="HTH_AraC"/>
</dbReference>
<dbReference type="Gene3D" id="1.10.10.60">
    <property type="entry name" value="Homeodomain-like"/>
    <property type="match status" value="2"/>
</dbReference>
<keyword evidence="8" id="KW-1185">Reference proteome</keyword>
<dbReference type="CDD" id="cd17536">
    <property type="entry name" value="REC_YesN-like"/>
    <property type="match status" value="1"/>
</dbReference>